<dbReference type="GO" id="GO:0003677">
    <property type="term" value="F:DNA binding"/>
    <property type="evidence" value="ECO:0007669"/>
    <property type="project" value="UniProtKB-KW"/>
</dbReference>
<dbReference type="PROSITE" id="PS50949">
    <property type="entry name" value="HTH_GNTR"/>
    <property type="match status" value="1"/>
</dbReference>
<dbReference type="PANTHER" id="PTHR43537:SF45">
    <property type="entry name" value="GNTR FAMILY REGULATORY PROTEIN"/>
    <property type="match status" value="1"/>
</dbReference>
<evidence type="ECO:0000256" key="1">
    <source>
        <dbReference type="ARBA" id="ARBA00023015"/>
    </source>
</evidence>
<sequence length="226" mass="25603">MTDSTAEMNATAKATSALRDMVMRRRLMPGQQLRQEQLADRLNLSRSPLREALRILETEGLVRYVVNQGYFVAEFDESELRQIYLMRRLLETELLRTARRPTEEDLAALRAHNQVVEAGGTAGSITQMLVANRRFHFALLGLSPLRLVRREVERLWHLSEAYRAGYLWLPETRARIVAEHAMMIDALAAFDIDRLVHTAEQHRSASEQTVVGLFADVTGGDGESAS</sequence>
<name>A0A937USH2_9ACTN</name>
<dbReference type="AlphaFoldDB" id="A0A937USH2"/>
<keyword evidence="6" id="KW-1185">Reference proteome</keyword>
<keyword evidence="2" id="KW-0238">DNA-binding</keyword>
<dbReference type="PANTHER" id="PTHR43537">
    <property type="entry name" value="TRANSCRIPTIONAL REGULATOR, GNTR FAMILY"/>
    <property type="match status" value="1"/>
</dbReference>
<dbReference type="Pfam" id="PF07729">
    <property type="entry name" value="FCD"/>
    <property type="match status" value="1"/>
</dbReference>
<organism evidence="5 6">
    <name type="scientific">Frankia nepalensis</name>
    <dbReference type="NCBI Taxonomy" id="1836974"/>
    <lineage>
        <taxon>Bacteria</taxon>
        <taxon>Bacillati</taxon>
        <taxon>Actinomycetota</taxon>
        <taxon>Actinomycetes</taxon>
        <taxon>Frankiales</taxon>
        <taxon>Frankiaceae</taxon>
        <taxon>Frankia</taxon>
    </lineage>
</organism>
<dbReference type="Gene3D" id="1.20.120.530">
    <property type="entry name" value="GntR ligand-binding domain-like"/>
    <property type="match status" value="1"/>
</dbReference>
<dbReference type="Pfam" id="PF00392">
    <property type="entry name" value="GntR"/>
    <property type="match status" value="1"/>
</dbReference>
<dbReference type="SUPFAM" id="SSF46785">
    <property type="entry name" value="Winged helix' DNA-binding domain"/>
    <property type="match status" value="1"/>
</dbReference>
<protein>
    <submittedName>
        <fullName evidence="5">GntR family transcriptional regulator</fullName>
    </submittedName>
</protein>
<keyword evidence="1" id="KW-0805">Transcription regulation</keyword>
<dbReference type="EMBL" id="JAEACQ010000295">
    <property type="protein sequence ID" value="MBL7632113.1"/>
    <property type="molecule type" value="Genomic_DNA"/>
</dbReference>
<dbReference type="Proteomes" id="UP000604475">
    <property type="component" value="Unassembled WGS sequence"/>
</dbReference>
<dbReference type="CDD" id="cd07377">
    <property type="entry name" value="WHTH_GntR"/>
    <property type="match status" value="1"/>
</dbReference>
<evidence type="ECO:0000256" key="3">
    <source>
        <dbReference type="ARBA" id="ARBA00023163"/>
    </source>
</evidence>
<reference evidence="5" key="1">
    <citation type="submission" date="2020-12" db="EMBL/GenBank/DDBJ databases">
        <title>Genomic characterization of non-nitrogen-fixing Frankia strains.</title>
        <authorList>
            <person name="Carlos-Shanley C."/>
            <person name="Guerra T."/>
            <person name="Hahn D."/>
        </authorList>
    </citation>
    <scope>NUCLEOTIDE SEQUENCE</scope>
    <source>
        <strain evidence="5">CN6</strain>
    </source>
</reference>
<accession>A0A937USH2</accession>
<dbReference type="InterPro" id="IPR008920">
    <property type="entry name" value="TF_FadR/GntR_C"/>
</dbReference>
<dbReference type="InterPro" id="IPR036388">
    <property type="entry name" value="WH-like_DNA-bd_sf"/>
</dbReference>
<proteinExistence type="predicted"/>
<dbReference type="RefSeq" id="WP_203002640.1">
    <property type="nucleotide sequence ID" value="NZ_JADWYU010000150.1"/>
</dbReference>
<dbReference type="PRINTS" id="PR00035">
    <property type="entry name" value="HTHGNTR"/>
</dbReference>
<dbReference type="SMART" id="SM00895">
    <property type="entry name" value="FCD"/>
    <property type="match status" value="1"/>
</dbReference>
<evidence type="ECO:0000259" key="4">
    <source>
        <dbReference type="PROSITE" id="PS50949"/>
    </source>
</evidence>
<evidence type="ECO:0000256" key="2">
    <source>
        <dbReference type="ARBA" id="ARBA00023125"/>
    </source>
</evidence>
<comment type="caution">
    <text evidence="5">The sequence shown here is derived from an EMBL/GenBank/DDBJ whole genome shotgun (WGS) entry which is preliminary data.</text>
</comment>
<dbReference type="InterPro" id="IPR011711">
    <property type="entry name" value="GntR_C"/>
</dbReference>
<feature type="domain" description="HTH gntR-type" evidence="4">
    <location>
        <begin position="8"/>
        <end position="75"/>
    </location>
</feature>
<gene>
    <name evidence="5" type="ORF">I7412_34165</name>
</gene>
<dbReference type="GO" id="GO:0003700">
    <property type="term" value="F:DNA-binding transcription factor activity"/>
    <property type="evidence" value="ECO:0007669"/>
    <property type="project" value="InterPro"/>
</dbReference>
<dbReference type="InterPro" id="IPR036390">
    <property type="entry name" value="WH_DNA-bd_sf"/>
</dbReference>
<dbReference type="SMART" id="SM00345">
    <property type="entry name" value="HTH_GNTR"/>
    <property type="match status" value="1"/>
</dbReference>
<evidence type="ECO:0000313" key="6">
    <source>
        <dbReference type="Proteomes" id="UP000604475"/>
    </source>
</evidence>
<evidence type="ECO:0000313" key="5">
    <source>
        <dbReference type="EMBL" id="MBL7632113.1"/>
    </source>
</evidence>
<dbReference type="SUPFAM" id="SSF48008">
    <property type="entry name" value="GntR ligand-binding domain-like"/>
    <property type="match status" value="1"/>
</dbReference>
<dbReference type="InterPro" id="IPR000524">
    <property type="entry name" value="Tscrpt_reg_HTH_GntR"/>
</dbReference>
<dbReference type="Gene3D" id="1.10.10.10">
    <property type="entry name" value="Winged helix-like DNA-binding domain superfamily/Winged helix DNA-binding domain"/>
    <property type="match status" value="1"/>
</dbReference>
<keyword evidence="3" id="KW-0804">Transcription</keyword>